<evidence type="ECO:0000259" key="4">
    <source>
        <dbReference type="Pfam" id="PF13193"/>
    </source>
</evidence>
<dbReference type="AlphaFoldDB" id="A0A1G9WGF7"/>
<organism evidence="5 6">
    <name type="scientific">Acetanaerobacterium elongatum</name>
    <dbReference type="NCBI Taxonomy" id="258515"/>
    <lineage>
        <taxon>Bacteria</taxon>
        <taxon>Bacillati</taxon>
        <taxon>Bacillota</taxon>
        <taxon>Clostridia</taxon>
        <taxon>Eubacteriales</taxon>
        <taxon>Oscillospiraceae</taxon>
        <taxon>Acetanaerobacterium</taxon>
    </lineage>
</organism>
<dbReference type="STRING" id="258515.SAMN05192585_1065"/>
<dbReference type="PANTHER" id="PTHR43201:SF5">
    <property type="entry name" value="MEDIUM-CHAIN ACYL-COA LIGASE ACSF2, MITOCHONDRIAL"/>
    <property type="match status" value="1"/>
</dbReference>
<protein>
    <submittedName>
        <fullName evidence="5">Fatty-acyl-CoA synthase</fullName>
    </submittedName>
</protein>
<dbReference type="InterPro" id="IPR045851">
    <property type="entry name" value="AMP-bd_C_sf"/>
</dbReference>
<dbReference type="OrthoDB" id="9778383at2"/>
<comment type="similarity">
    <text evidence="1">Belongs to the ATP-dependent AMP-binding enzyme family.</text>
</comment>
<accession>A0A1G9WGF7</accession>
<reference evidence="5 6" key="1">
    <citation type="submission" date="2016-10" db="EMBL/GenBank/DDBJ databases">
        <authorList>
            <person name="de Groot N.N."/>
        </authorList>
    </citation>
    <scope>NUCLEOTIDE SEQUENCE [LARGE SCALE GENOMIC DNA]</scope>
    <source>
        <strain evidence="5 6">CGMCC 1.5012</strain>
    </source>
</reference>
<dbReference type="SUPFAM" id="SSF56801">
    <property type="entry name" value="Acetyl-CoA synthetase-like"/>
    <property type="match status" value="1"/>
</dbReference>
<dbReference type="PANTHER" id="PTHR43201">
    <property type="entry name" value="ACYL-COA SYNTHETASE"/>
    <property type="match status" value="1"/>
</dbReference>
<dbReference type="Proteomes" id="UP000199182">
    <property type="component" value="Unassembled WGS sequence"/>
</dbReference>
<dbReference type="Pfam" id="PF13193">
    <property type="entry name" value="AMP-binding_C"/>
    <property type="match status" value="1"/>
</dbReference>
<evidence type="ECO:0000259" key="3">
    <source>
        <dbReference type="Pfam" id="PF00501"/>
    </source>
</evidence>
<dbReference type="InterPro" id="IPR025110">
    <property type="entry name" value="AMP-bd_C"/>
</dbReference>
<dbReference type="PROSITE" id="PS00455">
    <property type="entry name" value="AMP_BINDING"/>
    <property type="match status" value="1"/>
</dbReference>
<feature type="domain" description="AMP-binding enzyme C-terminal" evidence="4">
    <location>
        <begin position="454"/>
        <end position="529"/>
    </location>
</feature>
<dbReference type="InterPro" id="IPR000873">
    <property type="entry name" value="AMP-dep_synth/lig_dom"/>
</dbReference>
<dbReference type="InterPro" id="IPR020845">
    <property type="entry name" value="AMP-binding_CS"/>
</dbReference>
<dbReference type="FunFam" id="3.40.50.12780:FF:000003">
    <property type="entry name" value="Long-chain-fatty-acid--CoA ligase FadD"/>
    <property type="match status" value="1"/>
</dbReference>
<evidence type="ECO:0000256" key="2">
    <source>
        <dbReference type="ARBA" id="ARBA00022598"/>
    </source>
</evidence>
<gene>
    <name evidence="5" type="ORF">SAMN05192585_1065</name>
</gene>
<dbReference type="Gene3D" id="2.30.38.10">
    <property type="entry name" value="Luciferase, Domain 3"/>
    <property type="match status" value="1"/>
</dbReference>
<dbReference type="Pfam" id="PF00501">
    <property type="entry name" value="AMP-binding"/>
    <property type="match status" value="1"/>
</dbReference>
<proteinExistence type="inferred from homology"/>
<feature type="domain" description="AMP-dependent synthetase/ligase" evidence="3">
    <location>
        <begin position="18"/>
        <end position="403"/>
    </location>
</feature>
<sequence>MNDLIEITLGNLIKDLGERYPDRLAVKYTDRDFERTWKQLDEEVERLARGFMAIGIKKGDHVAIWATNTPEWMLTLFATAKIGAVLVTVNTNYKVFELEYLLRQSDSKCMVMMHGIKSTSYVDIVNELIPELKNSRPGELNHPMLPYLKSIVYAGDDTPAGMYNFKDLYTRSEEVSYEDYLAIANTVHFHDVVNMQYTSGTTGFPKGVMLTHYNIINDGKSIGDCMKFTPDDKLCIPVPFFHCFGLVLAIMASITHATAMVPIDHFSPVPVMSAIQNEGCTAVHGVPTMFIAMLEHPDFKKFKFPRLRTGIMAGSPCPVKVMQQVVDEMNMTEITIAYGQTEASPVCTQTTTDDSIAVRVATVGKVLPHMEAKIVDPETGETLGPNKPGEFCARGYNIMKGYYKMEEATAAVIDKDGWLHTGDLAQVDEHGYYKITGRLKDMIIRGGENIYPKEIEEFLYTHPAVKDVQVIGVPSKKYGEEVMACIILREGMSLTEEEVKSCVAASMARHKVPSYVAFMDSFPMTASGKIQKFKMREWAVEHLGLQDAANIETA</sequence>
<keyword evidence="6" id="KW-1185">Reference proteome</keyword>
<name>A0A1G9WGF7_9FIRM</name>
<dbReference type="EMBL" id="FNID01000006">
    <property type="protein sequence ID" value="SDM83397.1"/>
    <property type="molecule type" value="Genomic_DNA"/>
</dbReference>
<dbReference type="GO" id="GO:0031956">
    <property type="term" value="F:medium-chain fatty acid-CoA ligase activity"/>
    <property type="evidence" value="ECO:0007669"/>
    <property type="project" value="TreeGrafter"/>
</dbReference>
<dbReference type="GO" id="GO:0006631">
    <property type="term" value="P:fatty acid metabolic process"/>
    <property type="evidence" value="ECO:0007669"/>
    <property type="project" value="TreeGrafter"/>
</dbReference>
<dbReference type="Gene3D" id="3.40.50.980">
    <property type="match status" value="2"/>
</dbReference>
<evidence type="ECO:0000256" key="1">
    <source>
        <dbReference type="ARBA" id="ARBA00006432"/>
    </source>
</evidence>
<keyword evidence="2" id="KW-0436">Ligase</keyword>
<dbReference type="RefSeq" id="WP_092638304.1">
    <property type="nucleotide sequence ID" value="NZ_FNID01000006.1"/>
</dbReference>
<evidence type="ECO:0000313" key="5">
    <source>
        <dbReference type="EMBL" id="SDM83397.1"/>
    </source>
</evidence>
<evidence type="ECO:0000313" key="6">
    <source>
        <dbReference type="Proteomes" id="UP000199182"/>
    </source>
</evidence>
<dbReference type="CDD" id="cd05917">
    <property type="entry name" value="FACL_like_2"/>
    <property type="match status" value="1"/>
</dbReference>
<dbReference type="Gene3D" id="3.30.300.30">
    <property type="match status" value="1"/>
</dbReference>
<dbReference type="FunFam" id="3.30.300.30:FF:000008">
    <property type="entry name" value="2,3-dihydroxybenzoate-AMP ligase"/>
    <property type="match status" value="1"/>
</dbReference>